<dbReference type="EMBL" id="NOXS01000032">
    <property type="protein sequence ID" value="OYQ18539.1"/>
    <property type="molecule type" value="Genomic_DNA"/>
</dbReference>
<dbReference type="RefSeq" id="WP_094408802.1">
    <property type="nucleotide sequence ID" value="NZ_BMJZ01000001.1"/>
</dbReference>
<dbReference type="Proteomes" id="UP000216361">
    <property type="component" value="Unassembled WGS sequence"/>
</dbReference>
<dbReference type="InterPro" id="IPR021252">
    <property type="entry name" value="DUF2794"/>
</dbReference>
<sequence>MTGLIHLSDFRPNRHRVTFNRAELQEILNLYSRRVSRGEWRDYAIDMGNGVAMFSIFRSSFELPLYSIVKRASGRQTDYVLMSGRQKLRQERSLAELLAYLDARALSLVK</sequence>
<evidence type="ECO:0008006" key="3">
    <source>
        <dbReference type="Google" id="ProtNLM"/>
    </source>
</evidence>
<reference evidence="1 2" key="1">
    <citation type="submission" date="2017-07" db="EMBL/GenBank/DDBJ databases">
        <title>Elstera cyanobacteriorum sp. nov., a novel bacterium isolated from cyanobacterial aggregates in a eutrophic lake.</title>
        <authorList>
            <person name="Cai H."/>
        </authorList>
    </citation>
    <scope>NUCLEOTIDE SEQUENCE [LARGE SCALE GENOMIC DNA]</scope>
    <source>
        <strain evidence="1 2">TH019</strain>
    </source>
</reference>
<comment type="caution">
    <text evidence="1">The sequence shown here is derived from an EMBL/GenBank/DDBJ whole genome shotgun (WGS) entry which is preliminary data.</text>
</comment>
<organism evidence="1 2">
    <name type="scientific">Elstera cyanobacteriorum</name>
    <dbReference type="NCBI Taxonomy" id="2022747"/>
    <lineage>
        <taxon>Bacteria</taxon>
        <taxon>Pseudomonadati</taxon>
        <taxon>Pseudomonadota</taxon>
        <taxon>Alphaproteobacteria</taxon>
        <taxon>Rhodospirillales</taxon>
        <taxon>Rhodospirillaceae</taxon>
        <taxon>Elstera</taxon>
    </lineage>
</organism>
<evidence type="ECO:0000313" key="2">
    <source>
        <dbReference type="Proteomes" id="UP000216361"/>
    </source>
</evidence>
<dbReference type="AlphaFoldDB" id="A0A255XNJ8"/>
<protein>
    <recommendedName>
        <fullName evidence="3">DUF2794 domain-containing protein</fullName>
    </recommendedName>
</protein>
<dbReference type="Pfam" id="PF10984">
    <property type="entry name" value="DUF2794"/>
    <property type="match status" value="1"/>
</dbReference>
<dbReference type="OrthoDB" id="7159482at2"/>
<proteinExistence type="predicted"/>
<evidence type="ECO:0000313" key="1">
    <source>
        <dbReference type="EMBL" id="OYQ18539.1"/>
    </source>
</evidence>
<name>A0A255XNJ8_9PROT</name>
<keyword evidence="2" id="KW-1185">Reference proteome</keyword>
<accession>A0A255XNJ8</accession>
<gene>
    <name evidence="1" type="ORF">CHR90_09680</name>
</gene>